<keyword evidence="7" id="KW-0966">Cell projection</keyword>
<evidence type="ECO:0000256" key="2">
    <source>
        <dbReference type="ARBA" id="ARBA00022490"/>
    </source>
</evidence>
<evidence type="ECO:0000313" key="11">
    <source>
        <dbReference type="Ensembl" id="ENSORLP00015029721.1"/>
    </source>
</evidence>
<sequence length="1679" mass="191278">MINQHEGKHGVKCLRRAVFPDLMCLQTCSQSRKKGWISERLWLPWIRNDSPVSLGPYSENTLKCLNFFHSYLKMDKIESLDVRWIQGFTNKKIEFINYETICYTCGNHISFLNFKTKKRRLLQSPGRGVSALTADGSSSIFAFAEQKLSPSIFVYSFPELKLKNELKGTAKLEYTSLTLSDSGPFLGCYSSLPDYTLTVWNWEKAEPICKHAGAGRDIISLAFNPWNWLQLCTLGPTSVIVWHIEKSDCITALKPRVVKLPQTDGSFAERPSYTSYTVTCQQGFGRDPPPITETTPLTSSTVTPSAVCWTPTSDIYVGCVEGFLLQVDPENLSVSILHNPKVADAVPELTKFSFQGLTLTKNGLLTSGQNNEVHCLEVGGQVSITQTWQLEKPVDAVKLSPDNDTVLLLSNTGEIYTLNPMQSDKIVKVLDIFSGNFLAAEFLNTDRNICVSLKDSGELQLWSSEGSCLGSLSLQAEVTSLACCPVALYAAVGTASGKVLFIDLNVHEKPRVVHHVHLYHTAVLHAVFDQGGHYLFTSSSDSHIYVLEAKPSQRFSVIGYTDVCGRILSLSTRCLKEEVQVLVLCAGQDDGSGGGSLLTLLFWPSRDLAGSDYVDRHGCLSAHGLRVLMYEVPHPLLSCSLGVNEVFAYCNMKKTIQRFHLIKDPKSFSSEKIRIKPMQEVEGHPLGPASLLLSPDCLWLASVGQDGLLYVRQTDSMEKVTELQCHPCNSGGTQRVSFSTDGLTLLTTGFRDGCLVCTELRTKGLDANTENEVMLHRQSTRESIKNMLGTENTILLKFTACDQEAPWLTYEVRGETSLDVSNWDEGESCQKSSSSPPTWLENRQKEVVQEDNTQYFLEKKKLKETVKQLTDTMQKLIDENESLPEEEFSLTLKEQKRLETMVEQEVNLVRARIEQDIEEKSYLCDVLKRECWDSLMIRRTAIKAFYPELAVQNFPLRERTAEECEDLRRVQSIRKVEKAACTISSLAEREDENQEAQSCALTGSFSAQLGFSNPHLYDQFSLQSTEQRISQIILLQDVIYGIKAAFNAEFAALQRQKLLELQHVRDNNACIREIMLKLDRNQELWEPCLTDAEQPENVLTVDDSEIKAEMFFTPKKKEEEEERRTLGEGNHLEEQVDNGRKRAIDEIIGVFEVKKLDILKMEIPPPEFVLTKSDAQLSEEEKKAYEEYEKNVKDLSQKKEKYRNSLESEVRQLMKSTKEGTEGFDQSLCELLKKRVKCTIAIKQEELKMAYLVDSVLEDEAMRNRELELMSKREEMLAHKVETGEEVKTHQDEVQRFQEMYDSLVTEDKDLDKDFRKNFCNVPNNLVDQLYKLFKRRPRGQRVKTPSQTPDVLNQMLKAMEELDEPEKMPFGLNPSVWQRFCLVRRSKVESEQKVKTQALILAEMQAFLQKRRDEDNAFQEEINSLSEAIENLRRNRNCHLMDTTVQIILKQGQVEPPITELTADPADTHLLLYHKNKPENLRRMIRTLAEQKIAVMEQWKGVRKRIIQLDWEHKVVKKKIEDVSDKCRDVKMLRLSEEQQDMTRYSESEQGTRISQKASMLEKNLAFMTEAHQQCIQQCVKEIEQLYKQADIKSKKTSTLELQLPDIRVDVAQLRHVSEAAGPEQEQAKAKERHLELAVKSNLKALVKAQAEELTVLLAEVERLTKKNFTSVYQLKYS</sequence>
<proteinExistence type="inferred from homology"/>
<reference evidence="11" key="4">
    <citation type="submission" date="2025-09" db="UniProtKB">
        <authorList>
            <consortium name="Ensembl"/>
        </authorList>
    </citation>
    <scope>IDENTIFICATION</scope>
    <source>
        <strain evidence="11">HSOK</strain>
    </source>
</reference>
<evidence type="ECO:0000256" key="7">
    <source>
        <dbReference type="ARBA" id="ARBA00023273"/>
    </source>
</evidence>
<evidence type="ECO:0000256" key="3">
    <source>
        <dbReference type="ARBA" id="ARBA00022574"/>
    </source>
</evidence>
<dbReference type="SMART" id="SM00320">
    <property type="entry name" value="WD40"/>
    <property type="match status" value="6"/>
</dbReference>
<dbReference type="Proteomes" id="UP000265200">
    <property type="component" value="Chromosome 15"/>
</dbReference>
<evidence type="ECO:0000256" key="10">
    <source>
        <dbReference type="SAM" id="Coils"/>
    </source>
</evidence>
<protein>
    <recommendedName>
        <fullName evidence="9">Cilia- and flagella-associated protein 43</fullName>
    </recommendedName>
</protein>
<comment type="subcellular location">
    <subcellularLocation>
        <location evidence="1">Cytoplasm</location>
        <location evidence="1">Cytoskeleton</location>
        <location evidence="1">Cilium axoneme</location>
    </subcellularLocation>
</comment>
<keyword evidence="2" id="KW-0963">Cytoplasm</keyword>
<dbReference type="Ensembl" id="ENSORLT00015019180.1">
    <property type="protein sequence ID" value="ENSORLP00015029721.1"/>
    <property type="gene ID" value="ENSORLG00015012986.1"/>
</dbReference>
<evidence type="ECO:0000256" key="8">
    <source>
        <dbReference type="ARBA" id="ARBA00023605"/>
    </source>
</evidence>
<evidence type="ECO:0000313" key="12">
    <source>
        <dbReference type="Proteomes" id="UP000265200"/>
    </source>
</evidence>
<feature type="coiled-coil region" evidence="10">
    <location>
        <begin position="859"/>
        <end position="886"/>
    </location>
</feature>
<name>A0A3P9JCF9_ORYLA</name>
<dbReference type="InterPro" id="IPR001680">
    <property type="entry name" value="WD40_rpt"/>
</dbReference>
<keyword evidence="5 10" id="KW-0175">Coiled coil</keyword>
<comment type="similarity">
    <text evidence="8">Belongs to the CFAP43 family.</text>
</comment>
<keyword evidence="6" id="KW-0206">Cytoskeleton</keyword>
<dbReference type="Gene3D" id="2.130.10.10">
    <property type="entry name" value="YVTN repeat-like/Quinoprotein amine dehydrogenase"/>
    <property type="match status" value="3"/>
</dbReference>
<accession>A0A3P9JCF9</accession>
<evidence type="ECO:0000256" key="1">
    <source>
        <dbReference type="ARBA" id="ARBA00004430"/>
    </source>
</evidence>
<dbReference type="SUPFAM" id="SSF50978">
    <property type="entry name" value="WD40 repeat-like"/>
    <property type="match status" value="2"/>
</dbReference>
<reference evidence="11 12" key="2">
    <citation type="submission" date="2017-04" db="EMBL/GenBank/DDBJ databases">
        <title>CpG methylation of centromeres and impact of large insertions on vertebrate speciation.</title>
        <authorList>
            <person name="Ichikawa K."/>
            <person name="Yoshimura J."/>
            <person name="Morishita S."/>
        </authorList>
    </citation>
    <scope>NUCLEOTIDE SEQUENCE</scope>
    <source>
        <strain evidence="11 12">HSOK</strain>
    </source>
</reference>
<dbReference type="PANTHER" id="PTHR14885">
    <property type="entry name" value="CILIA- AND FLAGELLA-ASSOCIATED PROTEIN 43-RELATED"/>
    <property type="match status" value="1"/>
</dbReference>
<keyword evidence="3" id="KW-0853">WD repeat</keyword>
<dbReference type="PANTHER" id="PTHR14885:SF1">
    <property type="entry name" value="CILIA- AND FLAGELLA-ASSOCIATED PROTEIN 43"/>
    <property type="match status" value="1"/>
</dbReference>
<keyword evidence="4" id="KW-0677">Repeat</keyword>
<reference key="1">
    <citation type="journal article" date="2007" name="Nature">
        <title>The medaka draft genome and insights into vertebrate genome evolution.</title>
        <authorList>
            <person name="Kasahara M."/>
            <person name="Naruse K."/>
            <person name="Sasaki S."/>
            <person name="Nakatani Y."/>
            <person name="Qu W."/>
            <person name="Ahsan B."/>
            <person name="Yamada T."/>
            <person name="Nagayasu Y."/>
            <person name="Doi K."/>
            <person name="Kasai Y."/>
            <person name="Jindo T."/>
            <person name="Kobayashi D."/>
            <person name="Shimada A."/>
            <person name="Toyoda A."/>
            <person name="Kuroki Y."/>
            <person name="Fujiyama A."/>
            <person name="Sasaki T."/>
            <person name="Shimizu A."/>
            <person name="Asakawa S."/>
            <person name="Shimizu N."/>
            <person name="Hashimoto S."/>
            <person name="Yang J."/>
            <person name="Lee Y."/>
            <person name="Matsushima K."/>
            <person name="Sugano S."/>
            <person name="Sakaizumi M."/>
            <person name="Narita T."/>
            <person name="Ohishi K."/>
            <person name="Haga S."/>
            <person name="Ohta F."/>
            <person name="Nomoto H."/>
            <person name="Nogata K."/>
            <person name="Morishita T."/>
            <person name="Endo T."/>
            <person name="Shin-I T."/>
            <person name="Takeda H."/>
            <person name="Morishita S."/>
            <person name="Kohara Y."/>
        </authorList>
    </citation>
    <scope>NUCLEOTIDE SEQUENCE [LARGE SCALE GENOMIC DNA]</scope>
    <source>
        <strain>Hd-rR</strain>
    </source>
</reference>
<organism evidence="11 12">
    <name type="scientific">Oryzias latipes</name>
    <name type="common">Japanese rice fish</name>
    <name type="synonym">Japanese killifish</name>
    <dbReference type="NCBI Taxonomy" id="8090"/>
    <lineage>
        <taxon>Eukaryota</taxon>
        <taxon>Metazoa</taxon>
        <taxon>Chordata</taxon>
        <taxon>Craniata</taxon>
        <taxon>Vertebrata</taxon>
        <taxon>Euteleostomi</taxon>
        <taxon>Actinopterygii</taxon>
        <taxon>Neopterygii</taxon>
        <taxon>Teleostei</taxon>
        <taxon>Neoteleostei</taxon>
        <taxon>Acanthomorphata</taxon>
        <taxon>Ovalentaria</taxon>
        <taxon>Atherinomorphae</taxon>
        <taxon>Beloniformes</taxon>
        <taxon>Adrianichthyidae</taxon>
        <taxon>Oryziinae</taxon>
        <taxon>Oryzias</taxon>
    </lineage>
</organism>
<dbReference type="InterPro" id="IPR015943">
    <property type="entry name" value="WD40/YVTN_repeat-like_dom_sf"/>
</dbReference>
<dbReference type="GO" id="GO:0005930">
    <property type="term" value="C:axoneme"/>
    <property type="evidence" value="ECO:0007669"/>
    <property type="project" value="UniProtKB-SubCell"/>
</dbReference>
<dbReference type="GO" id="GO:0003341">
    <property type="term" value="P:cilium movement"/>
    <property type="evidence" value="ECO:0007669"/>
    <property type="project" value="UniProtKB-ARBA"/>
</dbReference>
<evidence type="ECO:0000256" key="4">
    <source>
        <dbReference type="ARBA" id="ARBA00022737"/>
    </source>
</evidence>
<feature type="coiled-coil region" evidence="10">
    <location>
        <begin position="1178"/>
        <end position="1212"/>
    </location>
</feature>
<evidence type="ECO:0000256" key="5">
    <source>
        <dbReference type="ARBA" id="ARBA00023054"/>
    </source>
</evidence>
<dbReference type="Pfam" id="PF25828">
    <property type="entry name" value="CC_Cfap43"/>
    <property type="match status" value="1"/>
</dbReference>
<evidence type="ECO:0000256" key="9">
    <source>
        <dbReference type="ARBA" id="ARBA00023662"/>
    </source>
</evidence>
<dbReference type="InterPro" id="IPR036322">
    <property type="entry name" value="WD40_repeat_dom_sf"/>
</dbReference>
<evidence type="ECO:0000256" key="6">
    <source>
        <dbReference type="ARBA" id="ARBA00023212"/>
    </source>
</evidence>
<reference evidence="11" key="3">
    <citation type="submission" date="2025-08" db="UniProtKB">
        <authorList>
            <consortium name="Ensembl"/>
        </authorList>
    </citation>
    <scope>IDENTIFICATION</scope>
    <source>
        <strain evidence="11">HSOK</strain>
    </source>
</reference>